<evidence type="ECO:0000313" key="3">
    <source>
        <dbReference type="EMBL" id="GEP44128.1"/>
    </source>
</evidence>
<accession>A0A512MBL7</accession>
<evidence type="ECO:0000256" key="1">
    <source>
        <dbReference type="SAM" id="Phobius"/>
    </source>
</evidence>
<feature type="transmembrane region" description="Helical" evidence="1">
    <location>
        <begin position="138"/>
        <end position="158"/>
    </location>
</feature>
<dbReference type="Proteomes" id="UP000321577">
    <property type="component" value="Unassembled WGS sequence"/>
</dbReference>
<dbReference type="InterPro" id="IPR021994">
    <property type="entry name" value="DUF3592"/>
</dbReference>
<protein>
    <recommendedName>
        <fullName evidence="2">DUF3592 domain-containing protein</fullName>
    </recommendedName>
</protein>
<proteinExistence type="predicted"/>
<dbReference type="OrthoDB" id="194776at2"/>
<evidence type="ECO:0000313" key="4">
    <source>
        <dbReference type="Proteomes" id="UP000321577"/>
    </source>
</evidence>
<dbReference type="RefSeq" id="WP_146851754.1">
    <property type="nucleotide sequence ID" value="NZ_BKAG01000025.1"/>
</dbReference>
<gene>
    <name evidence="3" type="ORF">BGE01nite_34190</name>
</gene>
<feature type="domain" description="DUF3592" evidence="2">
    <location>
        <begin position="52"/>
        <end position="136"/>
    </location>
</feature>
<name>A0A512MBL7_9BACT</name>
<reference evidence="3 4" key="1">
    <citation type="submission" date="2019-07" db="EMBL/GenBank/DDBJ databases">
        <title>Whole genome shotgun sequence of Brevifollis gellanilyticus NBRC 108608.</title>
        <authorList>
            <person name="Hosoyama A."/>
            <person name="Uohara A."/>
            <person name="Ohji S."/>
            <person name="Ichikawa N."/>
        </authorList>
    </citation>
    <scope>NUCLEOTIDE SEQUENCE [LARGE SCALE GENOMIC DNA]</scope>
    <source>
        <strain evidence="3 4">NBRC 108608</strain>
    </source>
</reference>
<keyword evidence="1" id="KW-1133">Transmembrane helix</keyword>
<evidence type="ECO:0000259" key="2">
    <source>
        <dbReference type="Pfam" id="PF12158"/>
    </source>
</evidence>
<keyword evidence="1" id="KW-0812">Transmembrane</keyword>
<feature type="transmembrane region" description="Helical" evidence="1">
    <location>
        <begin position="15"/>
        <end position="38"/>
    </location>
</feature>
<dbReference type="Pfam" id="PF12158">
    <property type="entry name" value="DUF3592"/>
    <property type="match status" value="1"/>
</dbReference>
<sequence>MMSDNTSSSTAGRLWLASMGLTLALGGAVFTWVLWTAWQRAEETRRWTPLPCHIIASRLEKERPTPNSNFVFKPIVHYSFTLDGKPMTGTRIKRVDSPSQHEDLAFKKIEPFPVGSEHTCFVNPTDPTVSVLKHDTRAALYSIWFPLLFVVGGLRMTWGALRPSRPM</sequence>
<dbReference type="AlphaFoldDB" id="A0A512MBL7"/>
<comment type="caution">
    <text evidence="3">The sequence shown here is derived from an EMBL/GenBank/DDBJ whole genome shotgun (WGS) entry which is preliminary data.</text>
</comment>
<keyword evidence="4" id="KW-1185">Reference proteome</keyword>
<keyword evidence="1" id="KW-0472">Membrane</keyword>
<dbReference type="EMBL" id="BKAG01000025">
    <property type="protein sequence ID" value="GEP44128.1"/>
    <property type="molecule type" value="Genomic_DNA"/>
</dbReference>
<organism evidence="3 4">
    <name type="scientific">Brevifollis gellanilyticus</name>
    <dbReference type="NCBI Taxonomy" id="748831"/>
    <lineage>
        <taxon>Bacteria</taxon>
        <taxon>Pseudomonadati</taxon>
        <taxon>Verrucomicrobiota</taxon>
        <taxon>Verrucomicrobiia</taxon>
        <taxon>Verrucomicrobiales</taxon>
        <taxon>Verrucomicrobiaceae</taxon>
    </lineage>
</organism>